<dbReference type="InterPro" id="IPR008160">
    <property type="entry name" value="Collagen"/>
</dbReference>
<dbReference type="STRING" id="27835.A0A158R0N9"/>
<sequence>MNRFRSTDDYKWELKLTGLLRLRTMDYDSKITAYRFVGYSAMTFSAIAVICVCVTLPMVYNYVHHVRSSVNHELHECRQTARRLLNDINVLPDLPHNRTTRQLDNPEYCAGYGQNGEDGEKGPAGVPGNPGKDGEDGQPGPPGTDGRPGERGVCPKYCANDGGIFYEDGTRR</sequence>
<protein>
    <submittedName>
        <fullName evidence="7">Col_cuticle_N domain-containing protein</fullName>
    </submittedName>
</protein>
<evidence type="ECO:0000313" key="6">
    <source>
        <dbReference type="Proteomes" id="UP000271162"/>
    </source>
</evidence>
<proteinExistence type="predicted"/>
<keyword evidence="1" id="KW-0677">Repeat</keyword>
<dbReference type="AlphaFoldDB" id="A0A158R0N9"/>
<dbReference type="Pfam" id="PF01391">
    <property type="entry name" value="Collagen"/>
    <property type="match status" value="1"/>
</dbReference>
<keyword evidence="3" id="KW-0812">Transmembrane</keyword>
<evidence type="ECO:0000313" key="5">
    <source>
        <dbReference type="EMBL" id="VDL75807.1"/>
    </source>
</evidence>
<feature type="transmembrane region" description="Helical" evidence="3">
    <location>
        <begin position="36"/>
        <end position="60"/>
    </location>
</feature>
<keyword evidence="6" id="KW-1185">Reference proteome</keyword>
<dbReference type="Proteomes" id="UP000271162">
    <property type="component" value="Unassembled WGS sequence"/>
</dbReference>
<keyword evidence="3" id="KW-1133">Transmembrane helix</keyword>
<dbReference type="OMA" id="TRESSYC"/>
<name>A0A158R0N9_NIPBR</name>
<feature type="domain" description="Nematode cuticle collagen N-terminal" evidence="4">
    <location>
        <begin position="36"/>
        <end position="88"/>
    </location>
</feature>
<evidence type="ECO:0000259" key="4">
    <source>
        <dbReference type="SMART" id="SM01088"/>
    </source>
</evidence>
<evidence type="ECO:0000256" key="3">
    <source>
        <dbReference type="SAM" id="Phobius"/>
    </source>
</evidence>
<dbReference type="PANTHER" id="PTHR24637:SF377">
    <property type="entry name" value="COLLAGEN TYPE IX ALPHA 1 CHAIN"/>
    <property type="match status" value="1"/>
</dbReference>
<dbReference type="SMART" id="SM01088">
    <property type="entry name" value="Col_cuticle_N"/>
    <property type="match status" value="1"/>
</dbReference>
<dbReference type="Pfam" id="PF01484">
    <property type="entry name" value="Col_cuticle_N"/>
    <property type="match status" value="1"/>
</dbReference>
<accession>A0A158R0N9</accession>
<reference evidence="7" key="1">
    <citation type="submission" date="2016-04" db="UniProtKB">
        <authorList>
            <consortium name="WormBaseParasite"/>
        </authorList>
    </citation>
    <scope>IDENTIFICATION</scope>
</reference>
<evidence type="ECO:0000256" key="2">
    <source>
        <dbReference type="SAM" id="MobiDB-lite"/>
    </source>
</evidence>
<dbReference type="WBParaSite" id="NBR_0001221701-mRNA-1">
    <property type="protein sequence ID" value="NBR_0001221701-mRNA-1"/>
    <property type="gene ID" value="NBR_0001221701"/>
</dbReference>
<feature type="region of interest" description="Disordered" evidence="2">
    <location>
        <begin position="95"/>
        <end position="172"/>
    </location>
</feature>
<dbReference type="GO" id="GO:0042302">
    <property type="term" value="F:structural constituent of cuticle"/>
    <property type="evidence" value="ECO:0007669"/>
    <property type="project" value="InterPro"/>
</dbReference>
<evidence type="ECO:0000256" key="1">
    <source>
        <dbReference type="ARBA" id="ARBA00022737"/>
    </source>
</evidence>
<reference evidence="5 6" key="2">
    <citation type="submission" date="2018-11" db="EMBL/GenBank/DDBJ databases">
        <authorList>
            <consortium name="Pathogen Informatics"/>
        </authorList>
    </citation>
    <scope>NUCLEOTIDE SEQUENCE [LARGE SCALE GENOMIC DNA]</scope>
</reference>
<dbReference type="InterPro" id="IPR002486">
    <property type="entry name" value="Col_cuticle_N"/>
</dbReference>
<dbReference type="PANTHER" id="PTHR24637">
    <property type="entry name" value="COLLAGEN"/>
    <property type="match status" value="1"/>
</dbReference>
<gene>
    <name evidence="5" type="ORF">NBR_LOCUS12218</name>
</gene>
<organism evidence="7">
    <name type="scientific">Nippostrongylus brasiliensis</name>
    <name type="common">Rat hookworm</name>
    <dbReference type="NCBI Taxonomy" id="27835"/>
    <lineage>
        <taxon>Eukaryota</taxon>
        <taxon>Metazoa</taxon>
        <taxon>Ecdysozoa</taxon>
        <taxon>Nematoda</taxon>
        <taxon>Chromadorea</taxon>
        <taxon>Rhabditida</taxon>
        <taxon>Rhabditina</taxon>
        <taxon>Rhabditomorpha</taxon>
        <taxon>Strongyloidea</taxon>
        <taxon>Heligmosomidae</taxon>
        <taxon>Nippostrongylus</taxon>
    </lineage>
</organism>
<keyword evidence="3" id="KW-0472">Membrane</keyword>
<dbReference type="EMBL" id="UYSL01020698">
    <property type="protein sequence ID" value="VDL75807.1"/>
    <property type="molecule type" value="Genomic_DNA"/>
</dbReference>
<evidence type="ECO:0000313" key="7">
    <source>
        <dbReference type="WBParaSite" id="NBR_0001221701-mRNA-1"/>
    </source>
</evidence>